<accession>A0A1C4BCV1</accession>
<dbReference type="GO" id="GO:0046872">
    <property type="term" value="F:metal ion binding"/>
    <property type="evidence" value="ECO:0007669"/>
    <property type="project" value="UniProtKB-KW"/>
</dbReference>
<dbReference type="InterPro" id="IPR016185">
    <property type="entry name" value="PreATP-grasp_dom_sf"/>
</dbReference>
<dbReference type="RefSeq" id="WP_061496775.1">
    <property type="nucleotide sequence ID" value="NZ_CP115659.1"/>
</dbReference>
<sequence>MESKPAVLLFVTKVREEEKRIVEFLRHDGADVEIISEQSSWNVQDVKHYDIALVRCLSQSTALARARYIEAAGVKAINSRHAIEICTDKGLQSVLFARHEIPVPAWRVVHHYRDLDGLLPQFGHRFVIKPVNASWGRGVTLIDSPASLAVWLSARESVDLKGQHLPVLVQEYIEKDNFDIRVVIVGSQPVAAFKRVSEDNWKTNTHLGADIIPLAIDDEITRLSRAVIQVLGEGVYGLDLMFNTRTGQYVVCEVNQNPEFAKSWKIHQVDVAALIARYTINSIE</sequence>
<dbReference type="Gene3D" id="3.30.470.20">
    <property type="entry name" value="ATP-grasp fold, B domain"/>
    <property type="match status" value="1"/>
</dbReference>
<evidence type="ECO:0000256" key="2">
    <source>
        <dbReference type="ARBA" id="ARBA00022741"/>
    </source>
</evidence>
<dbReference type="Proteomes" id="UP000198975">
    <property type="component" value="Unassembled WGS sequence"/>
</dbReference>
<protein>
    <submittedName>
        <fullName evidence="7">[lysine-biosynthesis-protein LysW]---L-2-aminoadipate ligase</fullName>
    </submittedName>
</protein>
<name>A0A1C4BCV1_9ENTR</name>
<dbReference type="Gene3D" id="3.40.50.20">
    <property type="match status" value="1"/>
</dbReference>
<dbReference type="InterPro" id="IPR013815">
    <property type="entry name" value="ATP_grasp_subdomain_1"/>
</dbReference>
<keyword evidence="7" id="KW-0436">Ligase</keyword>
<dbReference type="PROSITE" id="PS50975">
    <property type="entry name" value="ATP_GRASP"/>
    <property type="match status" value="1"/>
</dbReference>
<keyword evidence="3 5" id="KW-0067">ATP-binding</keyword>
<dbReference type="InterPro" id="IPR013651">
    <property type="entry name" value="ATP-grasp_RimK-type"/>
</dbReference>
<dbReference type="SUPFAM" id="SSF52440">
    <property type="entry name" value="PreATP-grasp domain"/>
    <property type="match status" value="1"/>
</dbReference>
<dbReference type="Pfam" id="PF22626">
    <property type="entry name" value="LysX_preATP_grasp"/>
    <property type="match status" value="1"/>
</dbReference>
<organism evidence="7 8">
    <name type="scientific">Kosakonia oryzendophytica</name>
    <dbReference type="NCBI Taxonomy" id="1005665"/>
    <lineage>
        <taxon>Bacteria</taxon>
        <taxon>Pseudomonadati</taxon>
        <taxon>Pseudomonadota</taxon>
        <taxon>Gammaproteobacteria</taxon>
        <taxon>Enterobacterales</taxon>
        <taxon>Enterobacteriaceae</taxon>
        <taxon>Kosakonia</taxon>
    </lineage>
</organism>
<dbReference type="OrthoDB" id="9803907at2"/>
<evidence type="ECO:0000256" key="1">
    <source>
        <dbReference type="ARBA" id="ARBA00022723"/>
    </source>
</evidence>
<evidence type="ECO:0000256" key="3">
    <source>
        <dbReference type="ARBA" id="ARBA00022840"/>
    </source>
</evidence>
<dbReference type="GO" id="GO:0043774">
    <property type="term" value="F:coenzyme F420-2 alpha-glutamyl ligase activity"/>
    <property type="evidence" value="ECO:0007669"/>
    <property type="project" value="TreeGrafter"/>
</dbReference>
<keyword evidence="1" id="KW-0479">Metal-binding</keyword>
<evidence type="ECO:0000313" key="8">
    <source>
        <dbReference type="Proteomes" id="UP000198975"/>
    </source>
</evidence>
<dbReference type="SUPFAM" id="SSF56059">
    <property type="entry name" value="Glutathione synthetase ATP-binding domain-like"/>
    <property type="match status" value="1"/>
</dbReference>
<dbReference type="NCBIfam" id="TIGR00768">
    <property type="entry name" value="rimK_fam"/>
    <property type="match status" value="1"/>
</dbReference>
<dbReference type="EMBL" id="FMAY01000004">
    <property type="protein sequence ID" value="SCC04679.1"/>
    <property type="molecule type" value="Genomic_DNA"/>
</dbReference>
<dbReference type="InterPro" id="IPR004666">
    <property type="entry name" value="Rp_bS6_RimK/Lys_biosynth_LsyX"/>
</dbReference>
<evidence type="ECO:0000256" key="5">
    <source>
        <dbReference type="PROSITE-ProRule" id="PRU00409"/>
    </source>
</evidence>
<evidence type="ECO:0000313" key="7">
    <source>
        <dbReference type="EMBL" id="SCC04679.1"/>
    </source>
</evidence>
<keyword evidence="2 5" id="KW-0547">Nucleotide-binding</keyword>
<reference evidence="8" key="1">
    <citation type="submission" date="2016-08" db="EMBL/GenBank/DDBJ databases">
        <authorList>
            <person name="Varghese N."/>
            <person name="Submissions Spin"/>
        </authorList>
    </citation>
    <scope>NUCLEOTIDE SEQUENCE [LARGE SCALE GENOMIC DNA]</scope>
    <source>
        <strain evidence="8">REICA_082</strain>
    </source>
</reference>
<dbReference type="PANTHER" id="PTHR21621:SF2">
    <property type="entry name" value="COENZYME GAMMA-F420-2:ALPHA-L-GLUTAMATE LIGASE"/>
    <property type="match status" value="1"/>
</dbReference>
<evidence type="ECO:0000256" key="4">
    <source>
        <dbReference type="ARBA" id="ARBA00023211"/>
    </source>
</evidence>
<evidence type="ECO:0000259" key="6">
    <source>
        <dbReference type="PROSITE" id="PS50975"/>
    </source>
</evidence>
<dbReference type="GO" id="GO:0005524">
    <property type="term" value="F:ATP binding"/>
    <property type="evidence" value="ECO:0007669"/>
    <property type="project" value="UniProtKB-UniRule"/>
</dbReference>
<gene>
    <name evidence="7" type="ORF">GA0061071_104335</name>
</gene>
<dbReference type="Pfam" id="PF08443">
    <property type="entry name" value="RimK"/>
    <property type="match status" value="1"/>
</dbReference>
<dbReference type="Gene3D" id="3.30.1490.20">
    <property type="entry name" value="ATP-grasp fold, A domain"/>
    <property type="match status" value="1"/>
</dbReference>
<proteinExistence type="predicted"/>
<dbReference type="PANTHER" id="PTHR21621">
    <property type="entry name" value="RIBOSOMAL PROTEIN S6 MODIFICATION PROTEIN"/>
    <property type="match status" value="1"/>
</dbReference>
<keyword evidence="4" id="KW-0464">Manganese</keyword>
<feature type="domain" description="ATP-grasp" evidence="6">
    <location>
        <begin position="93"/>
        <end position="280"/>
    </location>
</feature>
<dbReference type="AlphaFoldDB" id="A0A1C4BCV1"/>
<dbReference type="GO" id="GO:0005737">
    <property type="term" value="C:cytoplasm"/>
    <property type="evidence" value="ECO:0007669"/>
    <property type="project" value="TreeGrafter"/>
</dbReference>
<keyword evidence="8" id="KW-1185">Reference proteome</keyword>
<dbReference type="InterPro" id="IPR011761">
    <property type="entry name" value="ATP-grasp"/>
</dbReference>
<dbReference type="InterPro" id="IPR054562">
    <property type="entry name" value="LysX/ArgX_preATP_grasp"/>
</dbReference>